<name>A0A975B7U8_9BACT</name>
<organism evidence="1 2">
    <name type="scientific">Desulfonema limicola</name>
    <dbReference type="NCBI Taxonomy" id="45656"/>
    <lineage>
        <taxon>Bacteria</taxon>
        <taxon>Pseudomonadati</taxon>
        <taxon>Thermodesulfobacteriota</taxon>
        <taxon>Desulfobacteria</taxon>
        <taxon>Desulfobacterales</taxon>
        <taxon>Desulfococcaceae</taxon>
        <taxon>Desulfonema</taxon>
    </lineage>
</organism>
<reference evidence="1" key="1">
    <citation type="journal article" date="2021" name="Microb. Physiol.">
        <title>Proteogenomic Insights into the Physiology of Marine, Sulfate-Reducing, Filamentous Desulfonema limicola and Desulfonema magnum.</title>
        <authorList>
            <person name="Schnaars V."/>
            <person name="Wohlbrand L."/>
            <person name="Scheve S."/>
            <person name="Hinrichs C."/>
            <person name="Reinhardt R."/>
            <person name="Rabus R."/>
        </authorList>
    </citation>
    <scope>NUCLEOTIDE SEQUENCE</scope>
    <source>
        <strain evidence="1">5ac10</strain>
    </source>
</reference>
<protein>
    <recommendedName>
        <fullName evidence="3">Haloacid dehalogenase-like hydrolase</fullName>
    </recommendedName>
</protein>
<evidence type="ECO:0000313" key="2">
    <source>
        <dbReference type="Proteomes" id="UP000663720"/>
    </source>
</evidence>
<sequence>MKKDFAIKQSKIETICRQDKIIESIILDFDGTFIKEHILIIWVLFLLLKSRLSINQKIFFFFNSFFRGIASMIFSSCSLTSEWAVQFAYKTFRGIDINTVNYMLNYRKGKKTYAVNLNTAITDILALLLRNIRAVPEISIYSQGSFTYVIRAFLQRQDVKACLENMGIGINSIVINANELETDDDGRFTGNLSGKIQTKFNRIHNMDKSAVFIGDSKDEAVIKKMGLQAVKFINWKKLSIY</sequence>
<evidence type="ECO:0000313" key="1">
    <source>
        <dbReference type="EMBL" id="QTA80364.1"/>
    </source>
</evidence>
<evidence type="ECO:0008006" key="3">
    <source>
        <dbReference type="Google" id="ProtNLM"/>
    </source>
</evidence>
<dbReference type="KEGG" id="dli:dnl_26640"/>
<proteinExistence type="predicted"/>
<dbReference type="AlphaFoldDB" id="A0A975B7U8"/>
<gene>
    <name evidence="1" type="ORF">dnl_26640</name>
</gene>
<dbReference type="RefSeq" id="WP_207692018.1">
    <property type="nucleotide sequence ID" value="NZ_CP061799.1"/>
</dbReference>
<accession>A0A975B7U8</accession>
<dbReference type="Proteomes" id="UP000663720">
    <property type="component" value="Chromosome"/>
</dbReference>
<dbReference type="EMBL" id="CP061799">
    <property type="protein sequence ID" value="QTA80364.1"/>
    <property type="molecule type" value="Genomic_DNA"/>
</dbReference>
<keyword evidence="2" id="KW-1185">Reference proteome</keyword>